<dbReference type="SMART" id="SM01321">
    <property type="entry name" value="Y1_Tnp"/>
    <property type="match status" value="1"/>
</dbReference>
<dbReference type="GO" id="GO:0006275">
    <property type="term" value="P:regulation of DNA replication"/>
    <property type="evidence" value="ECO:0007669"/>
    <property type="project" value="InterPro"/>
</dbReference>
<dbReference type="EMBL" id="LJUO01000038">
    <property type="protein sequence ID" value="KPK72206.1"/>
    <property type="molecule type" value="Genomic_DNA"/>
</dbReference>
<dbReference type="GO" id="GO:0006270">
    <property type="term" value="P:DNA replication initiation"/>
    <property type="evidence" value="ECO:0007669"/>
    <property type="project" value="InterPro"/>
</dbReference>
<evidence type="ECO:0000313" key="3">
    <source>
        <dbReference type="EMBL" id="KPK72206.1"/>
    </source>
</evidence>
<comment type="caution">
    <text evidence="3">The sequence shown here is derived from an EMBL/GenBank/DDBJ whole genome shotgun (WGS) entry which is preliminary data.</text>
</comment>
<organism evidence="3 4">
    <name type="scientific">candidate division WOR_3 bacterium SM23_60</name>
    <dbReference type="NCBI Taxonomy" id="1703780"/>
    <lineage>
        <taxon>Bacteria</taxon>
        <taxon>Bacteria division WOR-3</taxon>
    </lineage>
</organism>
<sequence>MARPYRLQGENYLYHIISRGDDRKKIYTISSDYDRFMDYVMKAKTRYQFSLYAYCLMANHFHLLLETMLPNISRIIHYIKGSYTTYYNIRHRRTGHLFQGRFKSIVVDKDTYFLELTRYIHLNPVYAGIVHDPVAYSRSSYRAYMGKKDEYIDRDKVKKYLGMTRAEYHGFVLDGMKKPKDPLKEVYAGFLLGSVGFIKDKLQDLEIQITSDDVAHKKALRNNAQIAEDIITVVKRYYGTTMKEIRRNTERPMRGKHVLAYLLRTYTGLSNREIGAYVAMRHSAVSKACMAIERLLKTDRKLKRTVDSIISKFEG</sequence>
<dbReference type="Pfam" id="PF08299">
    <property type="entry name" value="Bac_DnaA_C"/>
    <property type="match status" value="1"/>
</dbReference>
<dbReference type="Proteomes" id="UP000051096">
    <property type="component" value="Unassembled WGS sequence"/>
</dbReference>
<dbReference type="Pfam" id="PF01797">
    <property type="entry name" value="Y1_Tnp"/>
    <property type="match status" value="1"/>
</dbReference>
<accession>A0A0S8GGX3</accession>
<dbReference type="GO" id="GO:0004803">
    <property type="term" value="F:transposase activity"/>
    <property type="evidence" value="ECO:0007669"/>
    <property type="project" value="InterPro"/>
</dbReference>
<evidence type="ECO:0000259" key="2">
    <source>
        <dbReference type="SMART" id="SM01321"/>
    </source>
</evidence>
<dbReference type="GO" id="GO:0043565">
    <property type="term" value="F:sequence-specific DNA binding"/>
    <property type="evidence" value="ECO:0007669"/>
    <property type="project" value="InterPro"/>
</dbReference>
<dbReference type="PATRIC" id="fig|1703780.3.peg.2465"/>
<name>A0A0S8GGX3_UNCW3</name>
<dbReference type="SUPFAM" id="SSF48295">
    <property type="entry name" value="TrpR-like"/>
    <property type="match status" value="1"/>
</dbReference>
<evidence type="ECO:0008006" key="5">
    <source>
        <dbReference type="Google" id="ProtNLM"/>
    </source>
</evidence>
<dbReference type="AlphaFoldDB" id="A0A0S8GGX3"/>
<dbReference type="GO" id="GO:0005524">
    <property type="term" value="F:ATP binding"/>
    <property type="evidence" value="ECO:0007669"/>
    <property type="project" value="InterPro"/>
</dbReference>
<dbReference type="InterPro" id="IPR010921">
    <property type="entry name" value="Trp_repressor/repl_initiator"/>
</dbReference>
<dbReference type="SMART" id="SM00760">
    <property type="entry name" value="Bac_DnaA_C"/>
    <property type="match status" value="1"/>
</dbReference>
<dbReference type="Gene3D" id="1.10.1750.10">
    <property type="match status" value="1"/>
</dbReference>
<dbReference type="PANTHER" id="PTHR34322">
    <property type="entry name" value="TRANSPOSASE, Y1_TNP DOMAIN-CONTAINING"/>
    <property type="match status" value="1"/>
</dbReference>
<dbReference type="Gene3D" id="3.30.70.1290">
    <property type="entry name" value="Transposase IS200-like"/>
    <property type="match status" value="1"/>
</dbReference>
<proteinExistence type="predicted"/>
<dbReference type="InterPro" id="IPR036515">
    <property type="entry name" value="Transposase_17_sf"/>
</dbReference>
<protein>
    <recommendedName>
        <fullName evidence="5">Transposase IS200-like domain-containing protein</fullName>
    </recommendedName>
</protein>
<dbReference type="CDD" id="cd06571">
    <property type="entry name" value="Bac_DnaA_C"/>
    <property type="match status" value="1"/>
</dbReference>
<reference evidence="3 4" key="1">
    <citation type="journal article" date="2015" name="Microbiome">
        <title>Genomic resolution of linkages in carbon, nitrogen, and sulfur cycling among widespread estuary sediment bacteria.</title>
        <authorList>
            <person name="Baker B.J."/>
            <person name="Lazar C.S."/>
            <person name="Teske A.P."/>
            <person name="Dick G.J."/>
        </authorList>
    </citation>
    <scope>NUCLEOTIDE SEQUENCE [LARGE SCALE GENOMIC DNA]</scope>
    <source>
        <strain evidence="3">SM23_60</strain>
    </source>
</reference>
<feature type="domain" description="Transposase IS200-like" evidence="2">
    <location>
        <begin position="9"/>
        <end position="123"/>
    </location>
</feature>
<gene>
    <name evidence="3" type="ORF">AMJ87_05375</name>
</gene>
<dbReference type="InterPro" id="IPR002686">
    <property type="entry name" value="Transposase_17"/>
</dbReference>
<evidence type="ECO:0000313" key="4">
    <source>
        <dbReference type="Proteomes" id="UP000051096"/>
    </source>
</evidence>
<dbReference type="SUPFAM" id="SSF143422">
    <property type="entry name" value="Transposase IS200-like"/>
    <property type="match status" value="1"/>
</dbReference>
<feature type="domain" description="Chromosomal replication initiator DnaA C-terminal" evidence="1">
    <location>
        <begin position="226"/>
        <end position="292"/>
    </location>
</feature>
<dbReference type="PANTHER" id="PTHR34322:SF2">
    <property type="entry name" value="TRANSPOSASE IS200-LIKE DOMAIN-CONTAINING PROTEIN"/>
    <property type="match status" value="1"/>
</dbReference>
<evidence type="ECO:0000259" key="1">
    <source>
        <dbReference type="SMART" id="SM00760"/>
    </source>
</evidence>
<dbReference type="GO" id="GO:0006313">
    <property type="term" value="P:DNA transposition"/>
    <property type="evidence" value="ECO:0007669"/>
    <property type="project" value="InterPro"/>
</dbReference>
<dbReference type="InterPro" id="IPR013159">
    <property type="entry name" value="DnaA_C"/>
</dbReference>